<feature type="region of interest" description="Disordered" evidence="1">
    <location>
        <begin position="118"/>
        <end position="138"/>
    </location>
</feature>
<protein>
    <submittedName>
        <fullName evidence="2">Uncharacterized protein</fullName>
    </submittedName>
</protein>
<evidence type="ECO:0000313" key="2">
    <source>
        <dbReference type="EMBL" id="CAD1837593.1"/>
    </source>
</evidence>
<accession>A0A6V7Q3I8</accession>
<sequence>MAGDRELWSGVDHLQSPYVAGSFEGQSEEFFQIQTRLIGSYIFCTSGLTRIGQGKVLSHADPVTDSTPTHAKSLLLGPGTMDAAGVEFTVAPNKPVLPCGPLADSAGPELPTGPFANPVAGIERPTRPSTKFTGSTSESLVLLDPKAANPPPTTKPSGMLDLDYTHHSASIPNVEQPSVDLDLNLGILPRPLSLPRLTTEKLLKYRRSLRLAAKNKGSRKSSLQNAQALMQPTPLLLHLPSRRTNLLFKKPPVSNGQYPPNCRLGRLVSRYQERLCASLTSEEIQLIKIVCGISDADGGEPSSRDYAAGNIRAITTGRS</sequence>
<feature type="compositionally biased region" description="Polar residues" evidence="1">
    <location>
        <begin position="127"/>
        <end position="138"/>
    </location>
</feature>
<dbReference type="AlphaFoldDB" id="A0A6V7Q3I8"/>
<proteinExistence type="predicted"/>
<gene>
    <name evidence="2" type="ORF">CB5_LOCUS20804</name>
</gene>
<reference evidence="2" key="1">
    <citation type="submission" date="2020-07" db="EMBL/GenBank/DDBJ databases">
        <authorList>
            <person name="Lin J."/>
        </authorList>
    </citation>
    <scope>NUCLEOTIDE SEQUENCE</scope>
</reference>
<evidence type="ECO:0000256" key="1">
    <source>
        <dbReference type="SAM" id="MobiDB-lite"/>
    </source>
</evidence>
<name>A0A6V7Q3I8_ANACO</name>
<organism evidence="2">
    <name type="scientific">Ananas comosus var. bracteatus</name>
    <name type="common">red pineapple</name>
    <dbReference type="NCBI Taxonomy" id="296719"/>
    <lineage>
        <taxon>Eukaryota</taxon>
        <taxon>Viridiplantae</taxon>
        <taxon>Streptophyta</taxon>
        <taxon>Embryophyta</taxon>
        <taxon>Tracheophyta</taxon>
        <taxon>Spermatophyta</taxon>
        <taxon>Magnoliopsida</taxon>
        <taxon>Liliopsida</taxon>
        <taxon>Poales</taxon>
        <taxon>Bromeliaceae</taxon>
        <taxon>Bromelioideae</taxon>
        <taxon>Ananas</taxon>
    </lineage>
</organism>
<dbReference type="EMBL" id="LR862132">
    <property type="protein sequence ID" value="CAD1837593.1"/>
    <property type="molecule type" value="Genomic_DNA"/>
</dbReference>